<reference evidence="1 2" key="1">
    <citation type="submission" date="2021-06" db="EMBL/GenBank/DDBJ databases">
        <title>Caerostris darwini draft genome.</title>
        <authorList>
            <person name="Kono N."/>
            <person name="Arakawa K."/>
        </authorList>
    </citation>
    <scope>NUCLEOTIDE SEQUENCE [LARGE SCALE GENOMIC DNA]</scope>
</reference>
<dbReference type="Proteomes" id="UP001054837">
    <property type="component" value="Unassembled WGS sequence"/>
</dbReference>
<evidence type="ECO:0000313" key="1">
    <source>
        <dbReference type="EMBL" id="GIY10708.1"/>
    </source>
</evidence>
<dbReference type="EMBL" id="BPLQ01004782">
    <property type="protein sequence ID" value="GIY10708.1"/>
    <property type="molecule type" value="Genomic_DNA"/>
</dbReference>
<protein>
    <submittedName>
        <fullName evidence="1">Uncharacterized protein</fullName>
    </submittedName>
</protein>
<comment type="caution">
    <text evidence="1">The sequence shown here is derived from an EMBL/GenBank/DDBJ whole genome shotgun (WGS) entry which is preliminary data.</text>
</comment>
<sequence>MKQPRTAETEDYRFLLFVSKTGEGSFRLRIGNSWNGGGGAEENGHLFCIKGIKAALFSFLSYFPLNFGIQVDRAYFCIKWNGKISALCAEILLAAAGQRELRFVRAKKVLSTIHGSSILNRVLDGAHFRSRNH</sequence>
<organism evidence="1 2">
    <name type="scientific">Caerostris darwini</name>
    <dbReference type="NCBI Taxonomy" id="1538125"/>
    <lineage>
        <taxon>Eukaryota</taxon>
        <taxon>Metazoa</taxon>
        <taxon>Ecdysozoa</taxon>
        <taxon>Arthropoda</taxon>
        <taxon>Chelicerata</taxon>
        <taxon>Arachnida</taxon>
        <taxon>Araneae</taxon>
        <taxon>Araneomorphae</taxon>
        <taxon>Entelegynae</taxon>
        <taxon>Araneoidea</taxon>
        <taxon>Araneidae</taxon>
        <taxon>Caerostris</taxon>
    </lineage>
</organism>
<keyword evidence="2" id="KW-1185">Reference proteome</keyword>
<evidence type="ECO:0000313" key="2">
    <source>
        <dbReference type="Proteomes" id="UP001054837"/>
    </source>
</evidence>
<accession>A0AAV4QM04</accession>
<proteinExistence type="predicted"/>
<name>A0AAV4QM04_9ARAC</name>
<gene>
    <name evidence="1" type="ORF">CDAR_97211</name>
</gene>
<dbReference type="AlphaFoldDB" id="A0AAV4QM04"/>